<feature type="domain" description="Large ribosomal subunit protein uL5 C-terminal" evidence="5">
    <location>
        <begin position="81"/>
        <end position="174"/>
    </location>
</feature>
<dbReference type="InterPro" id="IPR031309">
    <property type="entry name" value="Ribosomal_uL5_C"/>
</dbReference>
<dbReference type="PANTHER" id="PTHR11994">
    <property type="entry name" value="60S RIBOSOMAL PROTEIN L11-RELATED"/>
    <property type="match status" value="1"/>
</dbReference>
<keyword evidence="2" id="KW-0689">Ribosomal protein</keyword>
<dbReference type="Pfam" id="PF00281">
    <property type="entry name" value="Ribosomal_L5"/>
    <property type="match status" value="1"/>
</dbReference>
<comment type="similarity">
    <text evidence="1">Belongs to the universal ribosomal protein uL5 family.</text>
</comment>
<accession>A0A381R7Z0</accession>
<evidence type="ECO:0000256" key="3">
    <source>
        <dbReference type="ARBA" id="ARBA00023274"/>
    </source>
</evidence>
<dbReference type="InterPro" id="IPR031310">
    <property type="entry name" value="Ribosomal_uL5_N"/>
</dbReference>
<dbReference type="EMBL" id="UINC01001738">
    <property type="protein sequence ID" value="SUZ87710.1"/>
    <property type="molecule type" value="Genomic_DNA"/>
</dbReference>
<dbReference type="GO" id="GO:0006412">
    <property type="term" value="P:translation"/>
    <property type="evidence" value="ECO:0007669"/>
    <property type="project" value="InterPro"/>
</dbReference>
<dbReference type="PIRSF" id="PIRSF002161">
    <property type="entry name" value="Ribosomal_L5"/>
    <property type="match status" value="1"/>
</dbReference>
<dbReference type="PROSITE" id="PS00358">
    <property type="entry name" value="RIBOSOMAL_L5"/>
    <property type="match status" value="1"/>
</dbReference>
<evidence type="ECO:0000256" key="2">
    <source>
        <dbReference type="ARBA" id="ARBA00022980"/>
    </source>
</evidence>
<evidence type="ECO:0008006" key="7">
    <source>
        <dbReference type="Google" id="ProtNLM"/>
    </source>
</evidence>
<organism evidence="6">
    <name type="scientific">marine metagenome</name>
    <dbReference type="NCBI Taxonomy" id="408172"/>
    <lineage>
        <taxon>unclassified sequences</taxon>
        <taxon>metagenomes</taxon>
        <taxon>ecological metagenomes</taxon>
    </lineage>
</organism>
<feature type="domain" description="Large ribosomal subunit protein uL5 N-terminal" evidence="4">
    <location>
        <begin position="21"/>
        <end position="77"/>
    </location>
</feature>
<protein>
    <recommendedName>
        <fullName evidence="7">50S ribosomal protein L5</fullName>
    </recommendedName>
</protein>
<dbReference type="GO" id="GO:0005840">
    <property type="term" value="C:ribosome"/>
    <property type="evidence" value="ECO:0007669"/>
    <property type="project" value="UniProtKB-KW"/>
</dbReference>
<dbReference type="Pfam" id="PF00673">
    <property type="entry name" value="Ribosomal_L5_C"/>
    <property type="match status" value="1"/>
</dbReference>
<dbReference type="NCBIfam" id="NF000585">
    <property type="entry name" value="PRK00010.1"/>
    <property type="match status" value="1"/>
</dbReference>
<keyword evidence="3" id="KW-0687">Ribonucleoprotein</keyword>
<gene>
    <name evidence="6" type="ORF">METZ01_LOCUS40564</name>
</gene>
<evidence type="ECO:0000259" key="4">
    <source>
        <dbReference type="Pfam" id="PF00281"/>
    </source>
</evidence>
<dbReference type="SUPFAM" id="SSF55282">
    <property type="entry name" value="RL5-like"/>
    <property type="match status" value="1"/>
</dbReference>
<dbReference type="InterPro" id="IPR022803">
    <property type="entry name" value="Ribosomal_uL5_dom_sf"/>
</dbReference>
<dbReference type="AlphaFoldDB" id="A0A381R7Z0"/>
<evidence type="ECO:0000256" key="1">
    <source>
        <dbReference type="ARBA" id="ARBA00008553"/>
    </source>
</evidence>
<dbReference type="FunFam" id="3.30.1440.10:FF:000001">
    <property type="entry name" value="50S ribosomal protein L5"/>
    <property type="match status" value="1"/>
</dbReference>
<dbReference type="InterPro" id="IPR002132">
    <property type="entry name" value="Ribosomal_uL5"/>
</dbReference>
<dbReference type="HAMAP" id="MF_01333_B">
    <property type="entry name" value="Ribosomal_uL5_B"/>
    <property type="match status" value="1"/>
</dbReference>
<dbReference type="GO" id="GO:1990904">
    <property type="term" value="C:ribonucleoprotein complex"/>
    <property type="evidence" value="ECO:0007669"/>
    <property type="project" value="UniProtKB-KW"/>
</dbReference>
<dbReference type="InterPro" id="IPR020929">
    <property type="entry name" value="Ribosomal_uL5_CS"/>
</dbReference>
<sequence>MLQTYNSKVVPLLQEKFKYKNKHQIPVIKKVTLNIGLGEAVQNPKAVEAASQQLALISGQKPVVTRAKRSIAGFKLREGMPIGCVVTLRNEQMWTFLDKLLHVAMPRIRDFRGISPKAFDGSGNYTMGIKEQLIFPEIEIDDVDNIRGMNISIETSAPTDKESLTMMQDLGFPFRK</sequence>
<dbReference type="InterPro" id="IPR020930">
    <property type="entry name" value="Ribosomal_uL5_bac-type"/>
</dbReference>
<name>A0A381R7Z0_9ZZZZ</name>
<proteinExistence type="inferred from homology"/>
<evidence type="ECO:0000313" key="6">
    <source>
        <dbReference type="EMBL" id="SUZ87710.1"/>
    </source>
</evidence>
<dbReference type="Gene3D" id="3.30.1440.10">
    <property type="match status" value="1"/>
</dbReference>
<evidence type="ECO:0000259" key="5">
    <source>
        <dbReference type="Pfam" id="PF00673"/>
    </source>
</evidence>
<dbReference type="GO" id="GO:0003735">
    <property type="term" value="F:structural constituent of ribosome"/>
    <property type="evidence" value="ECO:0007669"/>
    <property type="project" value="InterPro"/>
</dbReference>
<reference evidence="6" key="1">
    <citation type="submission" date="2018-05" db="EMBL/GenBank/DDBJ databases">
        <authorList>
            <person name="Lanie J.A."/>
            <person name="Ng W.-L."/>
            <person name="Kazmierczak K.M."/>
            <person name="Andrzejewski T.M."/>
            <person name="Davidsen T.M."/>
            <person name="Wayne K.J."/>
            <person name="Tettelin H."/>
            <person name="Glass J.I."/>
            <person name="Rusch D."/>
            <person name="Podicherti R."/>
            <person name="Tsui H.-C.T."/>
            <person name="Winkler M.E."/>
        </authorList>
    </citation>
    <scope>NUCLEOTIDE SEQUENCE</scope>
</reference>